<dbReference type="Proteomes" id="UP000237000">
    <property type="component" value="Unassembled WGS sequence"/>
</dbReference>
<organism evidence="2 3">
    <name type="scientific">Trema orientale</name>
    <name type="common">Charcoal tree</name>
    <name type="synonym">Celtis orientalis</name>
    <dbReference type="NCBI Taxonomy" id="63057"/>
    <lineage>
        <taxon>Eukaryota</taxon>
        <taxon>Viridiplantae</taxon>
        <taxon>Streptophyta</taxon>
        <taxon>Embryophyta</taxon>
        <taxon>Tracheophyta</taxon>
        <taxon>Spermatophyta</taxon>
        <taxon>Magnoliopsida</taxon>
        <taxon>eudicotyledons</taxon>
        <taxon>Gunneridae</taxon>
        <taxon>Pentapetalae</taxon>
        <taxon>rosids</taxon>
        <taxon>fabids</taxon>
        <taxon>Rosales</taxon>
        <taxon>Cannabaceae</taxon>
        <taxon>Trema</taxon>
    </lineage>
</organism>
<reference evidence="3" key="1">
    <citation type="submission" date="2016-06" db="EMBL/GenBank/DDBJ databases">
        <title>Parallel loss of symbiosis genes in relatives of nitrogen-fixing non-legume Parasponia.</title>
        <authorList>
            <person name="Van Velzen R."/>
            <person name="Holmer R."/>
            <person name="Bu F."/>
            <person name="Rutten L."/>
            <person name="Van Zeijl A."/>
            <person name="Liu W."/>
            <person name="Santuari L."/>
            <person name="Cao Q."/>
            <person name="Sharma T."/>
            <person name="Shen D."/>
            <person name="Roswanjaya Y."/>
            <person name="Wardhani T."/>
            <person name="Kalhor M.S."/>
            <person name="Jansen J."/>
            <person name="Van den Hoogen J."/>
            <person name="Gungor B."/>
            <person name="Hartog M."/>
            <person name="Hontelez J."/>
            <person name="Verver J."/>
            <person name="Yang W.-C."/>
            <person name="Schijlen E."/>
            <person name="Repin R."/>
            <person name="Schilthuizen M."/>
            <person name="Schranz E."/>
            <person name="Heidstra R."/>
            <person name="Miyata K."/>
            <person name="Fedorova E."/>
            <person name="Kohlen W."/>
            <person name="Bisseling T."/>
            <person name="Smit S."/>
            <person name="Geurts R."/>
        </authorList>
    </citation>
    <scope>NUCLEOTIDE SEQUENCE [LARGE SCALE GENOMIC DNA]</scope>
    <source>
        <strain evidence="3">cv. RG33-2</strain>
    </source>
</reference>
<comment type="caution">
    <text evidence="2">The sequence shown here is derived from an EMBL/GenBank/DDBJ whole genome shotgun (WGS) entry which is preliminary data.</text>
</comment>
<feature type="domain" description="Tf2-1-like SH3-like" evidence="1">
    <location>
        <begin position="59"/>
        <end position="124"/>
    </location>
</feature>
<proteinExistence type="predicted"/>
<dbReference type="PANTHER" id="PTHR46148">
    <property type="entry name" value="CHROMO DOMAIN-CONTAINING PROTEIN"/>
    <property type="match status" value="1"/>
</dbReference>
<accession>A0A2P5E7Z6</accession>
<dbReference type="EMBL" id="JXTC01000212">
    <property type="protein sequence ID" value="PON81624.1"/>
    <property type="molecule type" value="Genomic_DNA"/>
</dbReference>
<protein>
    <recommendedName>
        <fullName evidence="1">Tf2-1-like SH3-like domain-containing protein</fullName>
    </recommendedName>
</protein>
<dbReference type="InParanoid" id="A0A2P5E7Z6"/>
<name>A0A2P5E7Z6_TREOI</name>
<evidence type="ECO:0000259" key="1">
    <source>
        <dbReference type="Pfam" id="PF24626"/>
    </source>
</evidence>
<evidence type="ECO:0000313" key="3">
    <source>
        <dbReference type="Proteomes" id="UP000237000"/>
    </source>
</evidence>
<keyword evidence="3" id="KW-1185">Reference proteome</keyword>
<dbReference type="AlphaFoldDB" id="A0A2P5E7Z6"/>
<dbReference type="OrthoDB" id="1738613at2759"/>
<gene>
    <name evidence="2" type="ORF">TorRG33x02_225780</name>
</gene>
<feature type="non-terminal residue" evidence="2">
    <location>
        <position position="1"/>
    </location>
</feature>
<dbReference type="InterPro" id="IPR016197">
    <property type="entry name" value="Chromo-like_dom_sf"/>
</dbReference>
<dbReference type="PANTHER" id="PTHR46148:SF57">
    <property type="entry name" value="OS12G0499874 PROTEIN"/>
    <property type="match status" value="1"/>
</dbReference>
<dbReference type="SUPFAM" id="SSF54160">
    <property type="entry name" value="Chromo domain-like"/>
    <property type="match status" value="1"/>
</dbReference>
<sequence length="195" mass="23132">KCRSPIHWDEVGERRYLGPDIVRDTAEAVEKIKKRMIAAQSRQKFYTDPERRPSNFSVGDKVFLKVALMKGVMRFRKKGKLSPRFIGPYEILEKVGIVAYRLVLPPELSGVHNVFHFSMLRKYVSDPSYVLNHEPLELDPKLNYEERSVHILDRKEKELRNKKISLMKVLWRNHSVEEATWEREDEMRSQHPELF</sequence>
<evidence type="ECO:0000313" key="2">
    <source>
        <dbReference type="EMBL" id="PON81624.1"/>
    </source>
</evidence>
<dbReference type="Pfam" id="PF24626">
    <property type="entry name" value="SH3_Tf2-1"/>
    <property type="match status" value="1"/>
</dbReference>
<feature type="non-terminal residue" evidence="2">
    <location>
        <position position="195"/>
    </location>
</feature>
<dbReference type="InterPro" id="IPR056924">
    <property type="entry name" value="SH3_Tf2-1"/>
</dbReference>